<proteinExistence type="predicted"/>
<organism evidence="1 2">
    <name type="scientific">Nonomuraea helvata</name>
    <dbReference type="NCBI Taxonomy" id="37484"/>
    <lineage>
        <taxon>Bacteria</taxon>
        <taxon>Bacillati</taxon>
        <taxon>Actinomycetota</taxon>
        <taxon>Actinomycetes</taxon>
        <taxon>Streptosporangiales</taxon>
        <taxon>Streptosporangiaceae</taxon>
        <taxon>Nonomuraea</taxon>
    </lineage>
</organism>
<sequence>MNTYASNAATAADQRRVCGLVWAPKAAGAGTADDDGDAGHPGLLVLMVERLHQDR</sequence>
<dbReference type="EMBL" id="JBHMBW010000021">
    <property type="protein sequence ID" value="MFB9626159.1"/>
    <property type="molecule type" value="Genomic_DNA"/>
</dbReference>
<comment type="caution">
    <text evidence="1">The sequence shown here is derived from an EMBL/GenBank/DDBJ whole genome shotgun (WGS) entry which is preliminary data.</text>
</comment>
<gene>
    <name evidence="1" type="ORF">ACFFSA_23995</name>
</gene>
<keyword evidence="2" id="KW-1185">Reference proteome</keyword>
<dbReference type="RefSeq" id="WP_345003360.1">
    <property type="nucleotide sequence ID" value="NZ_BAAAXV010000012.1"/>
</dbReference>
<name>A0ABV5S3B5_9ACTN</name>
<evidence type="ECO:0000313" key="2">
    <source>
        <dbReference type="Proteomes" id="UP001589532"/>
    </source>
</evidence>
<protein>
    <submittedName>
        <fullName evidence="1">Uncharacterized protein</fullName>
    </submittedName>
</protein>
<dbReference type="Proteomes" id="UP001589532">
    <property type="component" value="Unassembled WGS sequence"/>
</dbReference>
<reference evidence="1 2" key="1">
    <citation type="submission" date="2024-09" db="EMBL/GenBank/DDBJ databases">
        <authorList>
            <person name="Sun Q."/>
            <person name="Mori K."/>
        </authorList>
    </citation>
    <scope>NUCLEOTIDE SEQUENCE [LARGE SCALE GENOMIC DNA]</scope>
    <source>
        <strain evidence="1 2">JCM 3143</strain>
    </source>
</reference>
<evidence type="ECO:0000313" key="1">
    <source>
        <dbReference type="EMBL" id="MFB9626159.1"/>
    </source>
</evidence>
<accession>A0ABV5S3B5</accession>